<comment type="caution">
    <text evidence="1">The sequence shown here is derived from an EMBL/GenBank/DDBJ whole genome shotgun (WGS) entry which is preliminary data.</text>
</comment>
<reference evidence="1" key="1">
    <citation type="journal article" date="2014" name="Int. J. Syst. Evol. Microbiol.">
        <title>Complete genome sequence of Corynebacterium casei LMG S-19264T (=DSM 44701T), isolated from a smear-ripened cheese.</title>
        <authorList>
            <consortium name="US DOE Joint Genome Institute (JGI-PGF)"/>
            <person name="Walter F."/>
            <person name="Albersmeier A."/>
            <person name="Kalinowski J."/>
            <person name="Ruckert C."/>
        </authorList>
    </citation>
    <scope>NUCLEOTIDE SEQUENCE</scope>
    <source>
        <strain evidence="1">JCM 4059</strain>
    </source>
</reference>
<reference evidence="1" key="2">
    <citation type="submission" date="2020-09" db="EMBL/GenBank/DDBJ databases">
        <authorList>
            <person name="Sun Q."/>
            <person name="Ohkuma M."/>
        </authorList>
    </citation>
    <scope>NUCLEOTIDE SEQUENCE</scope>
    <source>
        <strain evidence="1">JCM 4059</strain>
    </source>
</reference>
<sequence>MKYQCETFQTIKSELQHEAAKHAKSAQEHTDDRLARWHSSLVVTTKRYMVRKLETHVRRCGLCA</sequence>
<name>A0A919EC81_9ACTN</name>
<dbReference type="EMBL" id="BNBD01000003">
    <property type="protein sequence ID" value="GHF38786.1"/>
    <property type="molecule type" value="Genomic_DNA"/>
</dbReference>
<protein>
    <submittedName>
        <fullName evidence="1">Uncharacterized protein</fullName>
    </submittedName>
</protein>
<evidence type="ECO:0000313" key="1">
    <source>
        <dbReference type="EMBL" id="GHF38786.1"/>
    </source>
</evidence>
<keyword evidence="2" id="KW-1185">Reference proteome</keyword>
<dbReference type="Proteomes" id="UP000638313">
    <property type="component" value="Unassembled WGS sequence"/>
</dbReference>
<gene>
    <name evidence="1" type="ORF">GCM10010218_20030</name>
</gene>
<organism evidence="1 2">
    <name type="scientific">Streptomyces mashuensis</name>
    <dbReference type="NCBI Taxonomy" id="33904"/>
    <lineage>
        <taxon>Bacteria</taxon>
        <taxon>Bacillati</taxon>
        <taxon>Actinomycetota</taxon>
        <taxon>Actinomycetes</taxon>
        <taxon>Kitasatosporales</taxon>
        <taxon>Streptomycetaceae</taxon>
        <taxon>Streptomyces</taxon>
    </lineage>
</organism>
<proteinExistence type="predicted"/>
<dbReference type="RefSeq" id="WP_190129135.1">
    <property type="nucleotide sequence ID" value="NZ_BNBD01000003.1"/>
</dbReference>
<accession>A0A919EC81</accession>
<dbReference type="AlphaFoldDB" id="A0A919EC81"/>
<evidence type="ECO:0000313" key="2">
    <source>
        <dbReference type="Proteomes" id="UP000638313"/>
    </source>
</evidence>